<comment type="caution">
    <text evidence="7">The sequence shown here is derived from an EMBL/GenBank/DDBJ whole genome shotgun (WGS) entry which is preliminary data.</text>
</comment>
<dbReference type="InterPro" id="IPR017968">
    <property type="entry name" value="Acylphosphatase_CS"/>
</dbReference>
<evidence type="ECO:0000256" key="4">
    <source>
        <dbReference type="PROSITE-ProRule" id="PRU00520"/>
    </source>
</evidence>
<feature type="active site" evidence="4">
    <location>
        <position position="38"/>
    </location>
</feature>
<sequence length="92" mass="10182">MKRIVRHMLIEGRVQGVGYRWSMAEQARLLGVNGWVRNLGNGMVEAMAQGDETAVLALLAWAQRGPTHARVARVHVALGEGDYQGFEQRPNA</sequence>
<protein>
    <recommendedName>
        <fullName evidence="2 4">acylphosphatase</fullName>
        <ecNumber evidence="2 4">3.6.1.7</ecNumber>
    </recommendedName>
</protein>
<evidence type="ECO:0000313" key="8">
    <source>
        <dbReference type="Proteomes" id="UP000718593"/>
    </source>
</evidence>
<feature type="active site" evidence="4">
    <location>
        <position position="20"/>
    </location>
</feature>
<evidence type="ECO:0000256" key="2">
    <source>
        <dbReference type="ARBA" id="ARBA00012150"/>
    </source>
</evidence>
<evidence type="ECO:0000256" key="1">
    <source>
        <dbReference type="ARBA" id="ARBA00005614"/>
    </source>
</evidence>
<dbReference type="PRINTS" id="PR00112">
    <property type="entry name" value="ACYLPHPHTASE"/>
</dbReference>
<reference evidence="7" key="1">
    <citation type="submission" date="2020-04" db="EMBL/GenBank/DDBJ databases">
        <title>Deep metagenomics examines the oral microbiome during advanced dental caries in children, revealing novel taxa and co-occurrences with host molecules.</title>
        <authorList>
            <person name="Baker J.L."/>
            <person name="Morton J.T."/>
            <person name="Dinis M."/>
            <person name="Alvarez R."/>
            <person name="Tran N.C."/>
            <person name="Knight R."/>
            <person name="Edlund A."/>
        </authorList>
    </citation>
    <scope>NUCLEOTIDE SEQUENCE</scope>
    <source>
        <strain evidence="7">JCVI_32_bin.24</strain>
    </source>
</reference>
<accession>A0A930G0N0</accession>
<dbReference type="PROSITE" id="PS00151">
    <property type="entry name" value="ACYLPHOSPHATASE_2"/>
    <property type="match status" value="1"/>
</dbReference>
<dbReference type="AlphaFoldDB" id="A0A930G0N0"/>
<comment type="catalytic activity">
    <reaction evidence="3 4">
        <text>an acyl phosphate + H2O = a carboxylate + phosphate + H(+)</text>
        <dbReference type="Rhea" id="RHEA:14965"/>
        <dbReference type="ChEBI" id="CHEBI:15377"/>
        <dbReference type="ChEBI" id="CHEBI:15378"/>
        <dbReference type="ChEBI" id="CHEBI:29067"/>
        <dbReference type="ChEBI" id="CHEBI:43474"/>
        <dbReference type="ChEBI" id="CHEBI:59918"/>
        <dbReference type="EC" id="3.6.1.7"/>
    </reaction>
</comment>
<dbReference type="PANTHER" id="PTHR47268:SF4">
    <property type="entry name" value="ACYLPHOSPHATASE"/>
    <property type="match status" value="1"/>
</dbReference>
<evidence type="ECO:0000256" key="3">
    <source>
        <dbReference type="ARBA" id="ARBA00047645"/>
    </source>
</evidence>
<dbReference type="PROSITE" id="PS51160">
    <property type="entry name" value="ACYLPHOSPHATASE_3"/>
    <property type="match status" value="1"/>
</dbReference>
<dbReference type="InterPro" id="IPR020456">
    <property type="entry name" value="Acylphosphatase"/>
</dbReference>
<dbReference type="InterPro" id="IPR036046">
    <property type="entry name" value="Acylphosphatase-like_dom_sf"/>
</dbReference>
<evidence type="ECO:0000259" key="6">
    <source>
        <dbReference type="PROSITE" id="PS51160"/>
    </source>
</evidence>
<dbReference type="EC" id="3.6.1.7" evidence="2 4"/>
<dbReference type="SUPFAM" id="SSF54975">
    <property type="entry name" value="Acylphosphatase/BLUF domain-like"/>
    <property type="match status" value="1"/>
</dbReference>
<dbReference type="Proteomes" id="UP000718593">
    <property type="component" value="Unassembled WGS sequence"/>
</dbReference>
<dbReference type="PANTHER" id="PTHR47268">
    <property type="entry name" value="ACYLPHOSPHATASE"/>
    <property type="match status" value="1"/>
</dbReference>
<dbReference type="RefSeq" id="WP_027459010.1">
    <property type="nucleotide sequence ID" value="NZ_JARBJQ010000011.1"/>
</dbReference>
<dbReference type="EMBL" id="JABZMI010000446">
    <property type="protein sequence ID" value="MBF1166411.1"/>
    <property type="molecule type" value="Genomic_DNA"/>
</dbReference>
<keyword evidence="4" id="KW-0378">Hydrolase</keyword>
<dbReference type="InterPro" id="IPR001792">
    <property type="entry name" value="Acylphosphatase-like_dom"/>
</dbReference>
<evidence type="ECO:0000256" key="5">
    <source>
        <dbReference type="RuleBase" id="RU004168"/>
    </source>
</evidence>
<comment type="similarity">
    <text evidence="1 5">Belongs to the acylphosphatase family.</text>
</comment>
<feature type="domain" description="Acylphosphatase-like" evidence="6">
    <location>
        <begin position="5"/>
        <end position="90"/>
    </location>
</feature>
<organism evidence="7 8">
    <name type="scientific">Dechloromonas agitata</name>
    <dbReference type="NCBI Taxonomy" id="73030"/>
    <lineage>
        <taxon>Bacteria</taxon>
        <taxon>Pseudomonadati</taxon>
        <taxon>Pseudomonadota</taxon>
        <taxon>Betaproteobacteria</taxon>
        <taxon>Rhodocyclales</taxon>
        <taxon>Azonexaceae</taxon>
        <taxon>Dechloromonas</taxon>
    </lineage>
</organism>
<evidence type="ECO:0000313" key="7">
    <source>
        <dbReference type="EMBL" id="MBF1166411.1"/>
    </source>
</evidence>
<dbReference type="Pfam" id="PF00708">
    <property type="entry name" value="Acylphosphatase"/>
    <property type="match status" value="1"/>
</dbReference>
<proteinExistence type="inferred from homology"/>
<dbReference type="GO" id="GO:0003998">
    <property type="term" value="F:acylphosphatase activity"/>
    <property type="evidence" value="ECO:0007669"/>
    <property type="project" value="UniProtKB-EC"/>
</dbReference>
<name>A0A930G0N0_9RHOO</name>
<dbReference type="Gene3D" id="3.30.70.100">
    <property type="match status" value="1"/>
</dbReference>
<gene>
    <name evidence="7" type="ORF">HXL68_15395</name>
</gene>